<sequence length="275" mass="29236">MRKHAVLSYFVLAFAFSWSYWLYLLLKGDRVQPGSSATHLPGLLGPFLAALVVTAVVDGVGGLRCLLLSCVRLPSPRLPSLLLATSPLLFGVAAYAILSLFGVPPPTLDDLNTYPGVPEGWPPAASLLFVLILNGIGEEGGWRGFALPRLARGRSKLHASLLVAGMWLLWHLPLFALNASMAALLGPALLGWALGLASGSIVLAWIFFRVQSVFVVAIWHTSFNLLVATAPGRGLVAALASTVVMVLGVLIAARWLWWRDPPGSEGPLSTVSSEG</sequence>
<reference key="1">
    <citation type="submission" date="2010-11" db="EMBL/GenBank/DDBJ databases">
        <title>The complete sequence of chromosome of Isophaera pallida ATCC 43644.</title>
        <authorList>
            <consortium name="US DOE Joint Genome Institute (JGI-PGF)"/>
            <person name="Lucas S."/>
            <person name="Copeland A."/>
            <person name="Lapidus A."/>
            <person name="Bruce D."/>
            <person name="Goodwin L."/>
            <person name="Pitluck S."/>
            <person name="Kyrpides N."/>
            <person name="Mavromatis K."/>
            <person name="Pagani I."/>
            <person name="Ivanova N."/>
            <person name="Saunders E."/>
            <person name="Brettin T."/>
            <person name="Detter J.C."/>
            <person name="Han C."/>
            <person name="Tapia R."/>
            <person name="Land M."/>
            <person name="Hauser L."/>
            <person name="Markowitz V."/>
            <person name="Cheng J.-F."/>
            <person name="Hugenholtz P."/>
            <person name="Woyke T."/>
            <person name="Wu D."/>
            <person name="Eisen J.A."/>
        </authorList>
    </citation>
    <scope>NUCLEOTIDE SEQUENCE</scope>
    <source>
        <strain>ATCC 43644</strain>
    </source>
</reference>
<evidence type="ECO:0000259" key="2">
    <source>
        <dbReference type="Pfam" id="PF02517"/>
    </source>
</evidence>
<dbReference type="GO" id="GO:0080120">
    <property type="term" value="P:CAAX-box protein maturation"/>
    <property type="evidence" value="ECO:0007669"/>
    <property type="project" value="UniProtKB-ARBA"/>
</dbReference>
<accession>E8R0U6</accession>
<dbReference type="InParanoid" id="E8R0U6"/>
<keyword evidence="1" id="KW-0812">Transmembrane</keyword>
<gene>
    <name evidence="3" type="ordered locus">Isop_1708</name>
</gene>
<dbReference type="GO" id="GO:0004175">
    <property type="term" value="F:endopeptidase activity"/>
    <property type="evidence" value="ECO:0007669"/>
    <property type="project" value="UniProtKB-ARBA"/>
</dbReference>
<dbReference type="Pfam" id="PF02517">
    <property type="entry name" value="Rce1-like"/>
    <property type="match status" value="1"/>
</dbReference>
<dbReference type="InterPro" id="IPR003675">
    <property type="entry name" value="Rce1/LyrA-like_dom"/>
</dbReference>
<dbReference type="InterPro" id="IPR042150">
    <property type="entry name" value="MmRce1-like"/>
</dbReference>
<dbReference type="eggNOG" id="COG1266">
    <property type="taxonomic scope" value="Bacteria"/>
</dbReference>
<keyword evidence="1" id="KW-0472">Membrane</keyword>
<name>E8R0U6_ISOPI</name>
<reference evidence="3 4" key="2">
    <citation type="journal article" date="2011" name="Stand. Genomic Sci.">
        <title>Complete genome sequence of Isosphaera pallida type strain (IS1B).</title>
        <authorList>
            <consortium name="US DOE Joint Genome Institute (JGI-PGF)"/>
            <person name="Goker M."/>
            <person name="Cleland D."/>
            <person name="Saunders E."/>
            <person name="Lapidus A."/>
            <person name="Nolan M."/>
            <person name="Lucas S."/>
            <person name="Hammon N."/>
            <person name="Deshpande S."/>
            <person name="Cheng J.F."/>
            <person name="Tapia R."/>
            <person name="Han C."/>
            <person name="Goodwin L."/>
            <person name="Pitluck S."/>
            <person name="Liolios K."/>
            <person name="Pagani I."/>
            <person name="Ivanova N."/>
            <person name="Mavromatis K."/>
            <person name="Pati A."/>
            <person name="Chen A."/>
            <person name="Palaniappan K."/>
            <person name="Land M."/>
            <person name="Hauser L."/>
            <person name="Chang Y.J."/>
            <person name="Jeffries C.D."/>
            <person name="Detter J.C."/>
            <person name="Beck B."/>
            <person name="Woyke T."/>
            <person name="Bristow J."/>
            <person name="Eisen J.A."/>
            <person name="Markowitz V."/>
            <person name="Hugenholtz P."/>
            <person name="Kyrpides N.C."/>
            <person name="Klenk H.P."/>
        </authorList>
    </citation>
    <scope>NUCLEOTIDE SEQUENCE [LARGE SCALE GENOMIC DNA]</scope>
    <source>
        <strain evidence="4">ATCC 43644 / DSM 9630 / IS1B</strain>
    </source>
</reference>
<evidence type="ECO:0000313" key="4">
    <source>
        <dbReference type="Proteomes" id="UP000008631"/>
    </source>
</evidence>
<evidence type="ECO:0000313" key="3">
    <source>
        <dbReference type="EMBL" id="ADV62292.1"/>
    </source>
</evidence>
<feature type="transmembrane region" description="Helical" evidence="1">
    <location>
        <begin position="189"/>
        <end position="208"/>
    </location>
</feature>
<feature type="transmembrane region" description="Helical" evidence="1">
    <location>
        <begin position="157"/>
        <end position="177"/>
    </location>
</feature>
<feature type="transmembrane region" description="Helical" evidence="1">
    <location>
        <begin position="81"/>
        <end position="101"/>
    </location>
</feature>
<keyword evidence="4" id="KW-1185">Reference proteome</keyword>
<dbReference type="STRING" id="575540.Isop_1708"/>
<feature type="domain" description="CAAX prenyl protease 2/Lysostaphin resistance protein A-like" evidence="2">
    <location>
        <begin position="123"/>
        <end position="226"/>
    </location>
</feature>
<dbReference type="Proteomes" id="UP000008631">
    <property type="component" value="Chromosome"/>
</dbReference>
<keyword evidence="1" id="KW-1133">Transmembrane helix</keyword>
<feature type="transmembrane region" description="Helical" evidence="1">
    <location>
        <begin position="236"/>
        <end position="257"/>
    </location>
</feature>
<feature type="transmembrane region" description="Helical" evidence="1">
    <location>
        <begin position="213"/>
        <end position="230"/>
    </location>
</feature>
<dbReference type="HOGENOM" id="CLU_064706_4_0_0"/>
<dbReference type="AlphaFoldDB" id="E8R0U6"/>
<proteinExistence type="predicted"/>
<dbReference type="PANTHER" id="PTHR35797">
    <property type="entry name" value="PROTEASE-RELATED"/>
    <property type="match status" value="1"/>
</dbReference>
<evidence type="ECO:0000256" key="1">
    <source>
        <dbReference type="SAM" id="Phobius"/>
    </source>
</evidence>
<dbReference type="EMBL" id="CP002353">
    <property type="protein sequence ID" value="ADV62292.1"/>
    <property type="molecule type" value="Genomic_DNA"/>
</dbReference>
<dbReference type="OrthoDB" id="9777755at2"/>
<protein>
    <submittedName>
        <fullName evidence="3">Abortive infection protein</fullName>
    </submittedName>
</protein>
<dbReference type="KEGG" id="ipa:Isop_1708"/>
<feature type="transmembrane region" description="Helical" evidence="1">
    <location>
        <begin position="46"/>
        <end position="69"/>
    </location>
</feature>
<feature type="transmembrane region" description="Helical" evidence="1">
    <location>
        <begin position="7"/>
        <end position="26"/>
    </location>
</feature>
<organism evidence="3 4">
    <name type="scientific">Isosphaera pallida (strain ATCC 43644 / DSM 9630 / IS1B)</name>
    <dbReference type="NCBI Taxonomy" id="575540"/>
    <lineage>
        <taxon>Bacteria</taxon>
        <taxon>Pseudomonadati</taxon>
        <taxon>Planctomycetota</taxon>
        <taxon>Planctomycetia</taxon>
        <taxon>Isosphaerales</taxon>
        <taxon>Isosphaeraceae</taxon>
        <taxon>Isosphaera</taxon>
    </lineage>
</organism>
<feature type="transmembrane region" description="Helical" evidence="1">
    <location>
        <begin position="121"/>
        <end position="137"/>
    </location>
</feature>
<dbReference type="PANTHER" id="PTHR35797:SF1">
    <property type="entry name" value="PROTEASE"/>
    <property type="match status" value="1"/>
</dbReference>